<feature type="compositionally biased region" description="Polar residues" evidence="1">
    <location>
        <begin position="82"/>
        <end position="96"/>
    </location>
</feature>
<dbReference type="PANTHER" id="PTHR33132:SF135">
    <property type="entry name" value="OS02G0799700 PROTEIN"/>
    <property type="match status" value="1"/>
</dbReference>
<keyword evidence="2" id="KW-1133">Transmembrane helix</keyword>
<accession>A0A6J5TS55</accession>
<proteinExistence type="predicted"/>
<feature type="compositionally biased region" description="Polar residues" evidence="1">
    <location>
        <begin position="108"/>
        <end position="121"/>
    </location>
</feature>
<evidence type="ECO:0000313" key="3">
    <source>
        <dbReference type="EMBL" id="CAB4266811.1"/>
    </source>
</evidence>
<feature type="region of interest" description="Disordered" evidence="1">
    <location>
        <begin position="1"/>
        <end position="25"/>
    </location>
</feature>
<protein>
    <recommendedName>
        <fullName evidence="5">Serine-rich protein-like protein</fullName>
    </recommendedName>
</protein>
<feature type="region of interest" description="Disordered" evidence="1">
    <location>
        <begin position="73"/>
        <end position="124"/>
    </location>
</feature>
<evidence type="ECO:0008006" key="5">
    <source>
        <dbReference type="Google" id="ProtNLM"/>
    </source>
</evidence>
<gene>
    <name evidence="3" type="ORF">CURHAP_LOCUS9317</name>
</gene>
<dbReference type="AlphaFoldDB" id="A0A6J5TS55"/>
<sequence>MATASSSSSRARTRSSGPVLRSLSPSGRFYTASNASISSSASGFASSTSSSFSSPTSAFFSHHKDHHYYNQQINHHHHHRSSSPTRVNLYTSSAPSPSVRFSIDHRSISPNHSNRSITVSKKNGPISMPKKTCMCSPTSHPGSFRCSLHKNVGGGHNAAPYPTNRLNMRRSAMTNSLVRIGGVEGEWVKRALTALIRPCAHQQRRRAGFQPRPSRLSAIKIQVRLVNFQSFLHFFPIFEPGESTRSHAAPPLSIRADPTVLAEVNSTQLGRVTKRRRRVEPASIALWHLGLSVMFAVSVTVRSVQFRVMGSVGRRHHRYRVPLRVFRSVCRSALQGCVTLFARCEVID</sequence>
<feature type="transmembrane region" description="Helical" evidence="2">
    <location>
        <begin position="284"/>
        <end position="304"/>
    </location>
</feature>
<dbReference type="EMBL" id="CAEKDK010000001">
    <property type="protein sequence ID" value="CAB4266811.1"/>
    <property type="molecule type" value="Genomic_DNA"/>
</dbReference>
<organism evidence="3 4">
    <name type="scientific">Prunus armeniaca</name>
    <name type="common">Apricot</name>
    <name type="synonym">Armeniaca vulgaris</name>
    <dbReference type="NCBI Taxonomy" id="36596"/>
    <lineage>
        <taxon>Eukaryota</taxon>
        <taxon>Viridiplantae</taxon>
        <taxon>Streptophyta</taxon>
        <taxon>Embryophyta</taxon>
        <taxon>Tracheophyta</taxon>
        <taxon>Spermatophyta</taxon>
        <taxon>Magnoliopsida</taxon>
        <taxon>eudicotyledons</taxon>
        <taxon>Gunneridae</taxon>
        <taxon>Pentapetalae</taxon>
        <taxon>rosids</taxon>
        <taxon>fabids</taxon>
        <taxon>Rosales</taxon>
        <taxon>Rosaceae</taxon>
        <taxon>Amygdaloideae</taxon>
        <taxon>Amygdaleae</taxon>
        <taxon>Prunus</taxon>
    </lineage>
</organism>
<dbReference type="Proteomes" id="UP000507222">
    <property type="component" value="Unassembled WGS sequence"/>
</dbReference>
<evidence type="ECO:0000256" key="1">
    <source>
        <dbReference type="SAM" id="MobiDB-lite"/>
    </source>
</evidence>
<evidence type="ECO:0000313" key="4">
    <source>
        <dbReference type="Proteomes" id="UP000507222"/>
    </source>
</evidence>
<reference evidence="3 4" key="1">
    <citation type="submission" date="2020-05" db="EMBL/GenBank/DDBJ databases">
        <authorList>
            <person name="Campoy J."/>
            <person name="Schneeberger K."/>
            <person name="Spophaly S."/>
        </authorList>
    </citation>
    <scope>NUCLEOTIDE SEQUENCE [LARGE SCALE GENOMIC DNA]</scope>
    <source>
        <strain evidence="3">PruArmRojPasFocal</strain>
    </source>
</reference>
<keyword evidence="2" id="KW-0472">Membrane</keyword>
<evidence type="ECO:0000256" key="2">
    <source>
        <dbReference type="SAM" id="Phobius"/>
    </source>
</evidence>
<name>A0A6J5TS55_PRUAR</name>
<feature type="compositionally biased region" description="Low complexity" evidence="1">
    <location>
        <begin position="1"/>
        <end position="16"/>
    </location>
</feature>
<dbReference type="PANTHER" id="PTHR33132">
    <property type="entry name" value="OSJNBB0118P14.9 PROTEIN"/>
    <property type="match status" value="1"/>
</dbReference>
<keyword evidence="2" id="KW-0812">Transmembrane</keyword>